<keyword evidence="1" id="KW-0472">Membrane</keyword>
<evidence type="ECO:0000313" key="2">
    <source>
        <dbReference type="Proteomes" id="UP000887560"/>
    </source>
</evidence>
<dbReference type="Proteomes" id="UP000887560">
    <property type="component" value="Unplaced"/>
</dbReference>
<keyword evidence="1" id="KW-1133">Transmembrane helix</keyword>
<reference evidence="3" key="1">
    <citation type="submission" date="2022-11" db="UniProtKB">
        <authorList>
            <consortium name="WormBaseParasite"/>
        </authorList>
    </citation>
    <scope>IDENTIFICATION</scope>
</reference>
<evidence type="ECO:0000256" key="1">
    <source>
        <dbReference type="SAM" id="Phobius"/>
    </source>
</evidence>
<keyword evidence="2" id="KW-1185">Reference proteome</keyword>
<dbReference type="SUPFAM" id="SSF103473">
    <property type="entry name" value="MFS general substrate transporter"/>
    <property type="match status" value="1"/>
</dbReference>
<protein>
    <submittedName>
        <fullName evidence="3">Uncharacterized protein</fullName>
    </submittedName>
</protein>
<name>A0A915P7K5_9BILA</name>
<sequence>MLNEGYSEKSSTTCGQISGFFLSSLALGSFIGTALGGLSAEHLGFQWTATAVAGIQIINVDFASTYSLDFKEIFK</sequence>
<proteinExistence type="predicted"/>
<dbReference type="InterPro" id="IPR036259">
    <property type="entry name" value="MFS_trans_sf"/>
</dbReference>
<dbReference type="WBParaSite" id="scf7180000423075.g10180">
    <property type="protein sequence ID" value="scf7180000423075.g10180"/>
    <property type="gene ID" value="scf7180000423075.g10180"/>
</dbReference>
<evidence type="ECO:0000313" key="3">
    <source>
        <dbReference type="WBParaSite" id="scf7180000423075.g10180"/>
    </source>
</evidence>
<feature type="transmembrane region" description="Helical" evidence="1">
    <location>
        <begin position="20"/>
        <end position="38"/>
    </location>
</feature>
<keyword evidence="1" id="KW-0812">Transmembrane</keyword>
<dbReference type="AlphaFoldDB" id="A0A915P7K5"/>
<organism evidence="2 3">
    <name type="scientific">Meloidogyne floridensis</name>
    <dbReference type="NCBI Taxonomy" id="298350"/>
    <lineage>
        <taxon>Eukaryota</taxon>
        <taxon>Metazoa</taxon>
        <taxon>Ecdysozoa</taxon>
        <taxon>Nematoda</taxon>
        <taxon>Chromadorea</taxon>
        <taxon>Rhabditida</taxon>
        <taxon>Tylenchina</taxon>
        <taxon>Tylenchomorpha</taxon>
        <taxon>Tylenchoidea</taxon>
        <taxon>Meloidogynidae</taxon>
        <taxon>Meloidogyninae</taxon>
        <taxon>Meloidogyne</taxon>
    </lineage>
</organism>
<accession>A0A915P7K5</accession>